<feature type="domain" description="EGF-like" evidence="13">
    <location>
        <begin position="620"/>
        <end position="654"/>
    </location>
</feature>
<keyword evidence="3 11" id="KW-0812">Transmembrane</keyword>
<evidence type="ECO:0000256" key="2">
    <source>
        <dbReference type="ARBA" id="ARBA00022536"/>
    </source>
</evidence>
<dbReference type="CDD" id="cd04269">
    <property type="entry name" value="ZnMc_adamalysin_II_like"/>
    <property type="match status" value="1"/>
</dbReference>
<sequence length="838" mass="94264">MFLLFALLSEFGGLHARLDSEGVLLHITAPWKIRSNESEDSEKQVIYIITIDEKPYTLHLRKHSFLSQNFLVYTYNETGFLQLESSYFKMHCHYQGYIADIPNSLATLSICSGLRGFLQFENISYGIEPLESSARFEHIIYQVKNENPNIPLLAENYSNIWQKGQPYKDNLSSQETTLSKLLPQYLEIHIIVEKALYDYMGSEMMAVTQKIIQIIGLVNTMFTQFKLTVMLSSLELWSDKNKMSTNGDADDLLQRFFTWKRNYLILRPHDIAFLLIYRKHPRYLGATFPGTICNKSYDADIAMYPDTITLEGFSVIIAQLLGLKMGLTYDDIDKCSCPRSTCIMNHKAVGSSGIKIFSNCSVHDYRYFVSKFEAKCLQNFSNLQPVYQNQSVCGNGILEPNEECDCGSQEECQFKKCCDFNTCKLKDSARCGSGLCCTSNCEISVAGTPCRKSIDQECDFTEYCNGTSSNCVPDTYASNGMLCRLGTAYCYNGRCQTTDNQCAQIFGEGAQGAPFACFKGINSHIDKFGNCGFKNSQPLPCDQKDVLCGKLACVWPQKNTYKNDIQSAVYSYIQGHVCISITTGSSVRSDGRDYAYVADGTVCGTQMYCINKTCKEVHLVGKKCNAAKKCKGNGICNNLGNCHCFPGYRPPYCEFQIGSPGGSIDDGNVQKSGDYYTEKNYNAQQNNWLILSFYIVLPFIIIFTIMIMKRNEMRKSCNRENAEYEGTEESVLSPSVLYLPTAVHTIEVSTRRHNIASFELEDESVILSLEASYAIENEEKCITLCSVLIDPDYQGLKGERLTTFVLVGIDAYHEQEFAFLDSNASASTTIGIQKYLID</sequence>
<dbReference type="InterPro" id="IPR018358">
    <property type="entry name" value="Disintegrin_CS"/>
</dbReference>
<dbReference type="PROSITE" id="PS50214">
    <property type="entry name" value="DISINTEGRIN_2"/>
    <property type="match status" value="1"/>
</dbReference>
<evidence type="ECO:0000256" key="6">
    <source>
        <dbReference type="ARBA" id="ARBA00023136"/>
    </source>
</evidence>
<dbReference type="GO" id="GO:0008584">
    <property type="term" value="P:male gonad development"/>
    <property type="evidence" value="ECO:0007669"/>
    <property type="project" value="TreeGrafter"/>
</dbReference>
<dbReference type="GO" id="GO:0005886">
    <property type="term" value="C:plasma membrane"/>
    <property type="evidence" value="ECO:0007669"/>
    <property type="project" value="TreeGrafter"/>
</dbReference>
<dbReference type="Gene3D" id="3.40.390.10">
    <property type="entry name" value="Collagenase (Catalytic Domain)"/>
    <property type="match status" value="1"/>
</dbReference>
<dbReference type="PROSITE" id="PS50026">
    <property type="entry name" value="EGF_3"/>
    <property type="match status" value="1"/>
</dbReference>
<evidence type="ECO:0000256" key="3">
    <source>
        <dbReference type="ARBA" id="ARBA00022692"/>
    </source>
</evidence>
<dbReference type="Pfam" id="PF00200">
    <property type="entry name" value="Disintegrin"/>
    <property type="match status" value="1"/>
</dbReference>
<dbReference type="SMART" id="SM00608">
    <property type="entry name" value="ACR"/>
    <property type="match status" value="1"/>
</dbReference>
<organism evidence="16 17">
    <name type="scientific">Leptonychotes weddellii</name>
    <name type="common">Weddell seal</name>
    <name type="synonym">Otaria weddellii</name>
    <dbReference type="NCBI Taxonomy" id="9713"/>
    <lineage>
        <taxon>Eukaryota</taxon>
        <taxon>Metazoa</taxon>
        <taxon>Chordata</taxon>
        <taxon>Craniata</taxon>
        <taxon>Vertebrata</taxon>
        <taxon>Euteleostomi</taxon>
        <taxon>Mammalia</taxon>
        <taxon>Eutheria</taxon>
        <taxon>Laurasiatheria</taxon>
        <taxon>Carnivora</taxon>
        <taxon>Caniformia</taxon>
        <taxon>Pinnipedia</taxon>
        <taxon>Phocidae</taxon>
        <taxon>Monachinae</taxon>
        <taxon>Lobodontini</taxon>
        <taxon>Leptonychotes</taxon>
    </lineage>
</organism>
<feature type="disulfide bond" evidence="9">
    <location>
        <begin position="644"/>
        <end position="653"/>
    </location>
</feature>
<dbReference type="InterPro" id="IPR002870">
    <property type="entry name" value="Peptidase_M12B_N"/>
</dbReference>
<keyword evidence="17" id="KW-0645">Protease</keyword>
<dbReference type="Proteomes" id="UP000245341">
    <property type="component" value="Unplaced"/>
</dbReference>
<dbReference type="Pfam" id="PF01562">
    <property type="entry name" value="Pep_M12B_propep"/>
    <property type="match status" value="1"/>
</dbReference>
<evidence type="ECO:0000256" key="4">
    <source>
        <dbReference type="ARBA" id="ARBA00022729"/>
    </source>
</evidence>
<feature type="domain" description="Peptidase M12B" evidence="15">
    <location>
        <begin position="184"/>
        <end position="381"/>
    </location>
</feature>
<comment type="subcellular location">
    <subcellularLocation>
        <location evidence="1">Membrane</location>
        <topology evidence="1">Single-pass type I membrane protein</topology>
    </subcellularLocation>
</comment>
<reference evidence="17" key="1">
    <citation type="submission" date="2025-08" db="UniProtKB">
        <authorList>
            <consortium name="RefSeq"/>
        </authorList>
    </citation>
    <scope>IDENTIFICATION</scope>
    <source>
        <tissue evidence="17">Liver</tissue>
    </source>
</reference>
<dbReference type="OrthoDB" id="5951731at2759"/>
<evidence type="ECO:0000256" key="11">
    <source>
        <dbReference type="SAM" id="Phobius"/>
    </source>
</evidence>
<dbReference type="PROSITE" id="PS50215">
    <property type="entry name" value="ADAM_MEPRO"/>
    <property type="match status" value="1"/>
</dbReference>
<dbReference type="RefSeq" id="XP_006731896.1">
    <property type="nucleotide sequence ID" value="XM_006731833.2"/>
</dbReference>
<keyword evidence="4 12" id="KW-0732">Signal</keyword>
<keyword evidence="8" id="KW-0325">Glycoprotein</keyword>
<keyword evidence="17" id="KW-0482">Metalloprotease</keyword>
<evidence type="ECO:0000256" key="10">
    <source>
        <dbReference type="PROSITE-ProRule" id="PRU00276"/>
    </source>
</evidence>
<evidence type="ECO:0000313" key="17">
    <source>
        <dbReference type="RefSeq" id="XP_006731896.1"/>
    </source>
</evidence>
<name>A0A2U3XKB4_LEPWE</name>
<evidence type="ECO:0000259" key="13">
    <source>
        <dbReference type="PROSITE" id="PS50026"/>
    </source>
</evidence>
<dbReference type="GO" id="GO:0007155">
    <property type="term" value="P:cell adhesion"/>
    <property type="evidence" value="ECO:0007669"/>
    <property type="project" value="TreeGrafter"/>
</dbReference>
<dbReference type="InterPro" id="IPR000742">
    <property type="entry name" value="EGF"/>
</dbReference>
<gene>
    <name evidence="17" type="primary">LOC102740462</name>
</gene>
<dbReference type="Gene3D" id="4.10.70.10">
    <property type="entry name" value="Disintegrin domain"/>
    <property type="match status" value="1"/>
</dbReference>
<keyword evidence="16" id="KW-1185">Reference proteome</keyword>
<keyword evidence="17" id="KW-0378">Hydrolase</keyword>
<accession>A0A2U3XKB4</accession>
<keyword evidence="2 9" id="KW-0245">EGF-like domain</keyword>
<dbReference type="GO" id="GO:0007339">
    <property type="term" value="P:binding of sperm to zona pellucida"/>
    <property type="evidence" value="ECO:0007669"/>
    <property type="project" value="TreeGrafter"/>
</dbReference>
<dbReference type="InterPro" id="IPR001762">
    <property type="entry name" value="Disintegrin_dom"/>
</dbReference>
<feature type="domain" description="Disintegrin" evidence="14">
    <location>
        <begin position="390"/>
        <end position="479"/>
    </location>
</feature>
<dbReference type="PANTHER" id="PTHR11905">
    <property type="entry name" value="ADAM A DISINTEGRIN AND METALLOPROTEASE DOMAIN"/>
    <property type="match status" value="1"/>
</dbReference>
<dbReference type="InterPro" id="IPR024079">
    <property type="entry name" value="MetalloPept_cat_dom_sf"/>
</dbReference>
<protein>
    <submittedName>
        <fullName evidence="17">Disintegrin and metalloproteinase domain-containing protein 18</fullName>
    </submittedName>
</protein>
<evidence type="ECO:0000256" key="5">
    <source>
        <dbReference type="ARBA" id="ARBA00022989"/>
    </source>
</evidence>
<dbReference type="FunFam" id="4.10.70.10:FF:000001">
    <property type="entry name" value="Disintegrin and metalloproteinase domain-containing protein 22"/>
    <property type="match status" value="1"/>
</dbReference>
<dbReference type="KEGG" id="lww:102740462"/>
<dbReference type="SMART" id="SM00050">
    <property type="entry name" value="DISIN"/>
    <property type="match status" value="1"/>
</dbReference>
<dbReference type="GO" id="GO:0006508">
    <property type="term" value="P:proteolysis"/>
    <property type="evidence" value="ECO:0007669"/>
    <property type="project" value="InterPro"/>
</dbReference>
<evidence type="ECO:0000256" key="7">
    <source>
        <dbReference type="ARBA" id="ARBA00023157"/>
    </source>
</evidence>
<keyword evidence="6 11" id="KW-0472">Membrane</keyword>
<evidence type="ECO:0000256" key="12">
    <source>
        <dbReference type="SAM" id="SignalP"/>
    </source>
</evidence>
<dbReference type="Pfam" id="PF01421">
    <property type="entry name" value="Reprolysin"/>
    <property type="match status" value="1"/>
</dbReference>
<dbReference type="InterPro" id="IPR001590">
    <property type="entry name" value="Peptidase_M12B"/>
</dbReference>
<evidence type="ECO:0000259" key="15">
    <source>
        <dbReference type="PROSITE" id="PS50215"/>
    </source>
</evidence>
<dbReference type="PROSITE" id="PS00427">
    <property type="entry name" value="DISINTEGRIN_1"/>
    <property type="match status" value="1"/>
</dbReference>
<dbReference type="AlphaFoldDB" id="A0A2U3XKB4"/>
<dbReference type="FunFam" id="3.40.390.10:FF:000033">
    <property type="entry name" value="A disintegrin and metallopeptidase domain 18"/>
    <property type="match status" value="1"/>
</dbReference>
<dbReference type="InterPro" id="IPR006586">
    <property type="entry name" value="ADAM_Cys-rich"/>
</dbReference>
<dbReference type="SUPFAM" id="SSF55486">
    <property type="entry name" value="Metalloproteases ('zincins'), catalytic domain"/>
    <property type="match status" value="1"/>
</dbReference>
<feature type="chain" id="PRO_5015594368" evidence="12">
    <location>
        <begin position="17"/>
        <end position="838"/>
    </location>
</feature>
<keyword evidence="5 11" id="KW-1133">Transmembrane helix</keyword>
<evidence type="ECO:0000256" key="9">
    <source>
        <dbReference type="PROSITE-ProRule" id="PRU00076"/>
    </source>
</evidence>
<comment type="caution">
    <text evidence="9">Lacks conserved residue(s) required for the propagation of feature annotation.</text>
</comment>
<evidence type="ECO:0000256" key="8">
    <source>
        <dbReference type="ARBA" id="ARBA00023180"/>
    </source>
</evidence>
<evidence type="ECO:0000256" key="1">
    <source>
        <dbReference type="ARBA" id="ARBA00004479"/>
    </source>
</evidence>
<dbReference type="PROSITE" id="PS01186">
    <property type="entry name" value="EGF_2"/>
    <property type="match status" value="1"/>
</dbReference>
<evidence type="ECO:0000313" key="16">
    <source>
        <dbReference type="Proteomes" id="UP000245341"/>
    </source>
</evidence>
<proteinExistence type="predicted"/>
<evidence type="ECO:0000259" key="14">
    <source>
        <dbReference type="PROSITE" id="PS50214"/>
    </source>
</evidence>
<dbReference type="Pfam" id="PF08516">
    <property type="entry name" value="ADAM_CR"/>
    <property type="match status" value="1"/>
</dbReference>
<feature type="transmembrane region" description="Helical" evidence="11">
    <location>
        <begin position="688"/>
        <end position="708"/>
    </location>
</feature>
<feature type="disulfide bond" evidence="10">
    <location>
        <begin position="337"/>
        <end position="342"/>
    </location>
</feature>
<dbReference type="SUPFAM" id="SSF57552">
    <property type="entry name" value="Blood coagulation inhibitor (disintegrin)"/>
    <property type="match status" value="1"/>
</dbReference>
<dbReference type="GeneID" id="102740462"/>
<feature type="signal peptide" evidence="12">
    <location>
        <begin position="1"/>
        <end position="16"/>
    </location>
</feature>
<dbReference type="InterPro" id="IPR034027">
    <property type="entry name" value="Reprolysin_adamalysin"/>
</dbReference>
<keyword evidence="7 9" id="KW-1015">Disulfide bond</keyword>
<dbReference type="GO" id="GO:0004222">
    <property type="term" value="F:metalloendopeptidase activity"/>
    <property type="evidence" value="ECO:0007669"/>
    <property type="project" value="InterPro"/>
</dbReference>
<dbReference type="PANTHER" id="PTHR11905:SF158">
    <property type="entry name" value="DISINTEGRIN AND METALLOPROTEINASE DOMAIN-CONTAINING PROTEIN 18"/>
    <property type="match status" value="1"/>
</dbReference>
<dbReference type="InterPro" id="IPR036436">
    <property type="entry name" value="Disintegrin_dom_sf"/>
</dbReference>